<accession>A0A8J7M6G3</accession>
<keyword evidence="2" id="KW-1185">Reference proteome</keyword>
<dbReference type="AlphaFoldDB" id="A0A8J7M6G3"/>
<name>A0A8J7M6G3_9RHOB</name>
<proteinExistence type="predicted"/>
<dbReference type="RefSeq" id="WP_200609277.1">
    <property type="nucleotide sequence ID" value="NZ_JAEHHL010000004.1"/>
</dbReference>
<sequence>MIRYALRCRHGHGFDAWFANSSAFEEQRDAGRVSCAICGDISVEKAVMAPSVSSGDAPARQPGDAALGSIQPASPLELAISALRRKIEATSDYVGTEFATEARRIHDGEADARSIWGEATVKDVRALADDGIPVTPLPFVRRRDD</sequence>
<protein>
    <submittedName>
        <fullName evidence="1">DUF1178 family protein</fullName>
    </submittedName>
</protein>
<dbReference type="EMBL" id="JAEHHL010000004">
    <property type="protein sequence ID" value="MBK0399224.1"/>
    <property type="molecule type" value="Genomic_DNA"/>
</dbReference>
<comment type="caution">
    <text evidence="1">The sequence shown here is derived from an EMBL/GenBank/DDBJ whole genome shotgun (WGS) entry which is preliminary data.</text>
</comment>
<dbReference type="Proteomes" id="UP000655420">
    <property type="component" value="Unassembled WGS sequence"/>
</dbReference>
<dbReference type="InterPro" id="IPR009562">
    <property type="entry name" value="DUF1178"/>
</dbReference>
<evidence type="ECO:0000313" key="1">
    <source>
        <dbReference type="EMBL" id="MBK0399224.1"/>
    </source>
</evidence>
<organism evidence="1 2">
    <name type="scientific">Thermohalobaculum xanthum</name>
    <dbReference type="NCBI Taxonomy" id="2753746"/>
    <lineage>
        <taxon>Bacteria</taxon>
        <taxon>Pseudomonadati</taxon>
        <taxon>Pseudomonadota</taxon>
        <taxon>Alphaproteobacteria</taxon>
        <taxon>Rhodobacterales</taxon>
        <taxon>Paracoccaceae</taxon>
        <taxon>Thermohalobaculum</taxon>
    </lineage>
</organism>
<evidence type="ECO:0000313" key="2">
    <source>
        <dbReference type="Proteomes" id="UP000655420"/>
    </source>
</evidence>
<reference evidence="1" key="1">
    <citation type="submission" date="2020-12" db="EMBL/GenBank/DDBJ databases">
        <title>Bacterial taxonomy.</title>
        <authorList>
            <person name="Pan X."/>
        </authorList>
    </citation>
    <scope>NUCLEOTIDE SEQUENCE</scope>
    <source>
        <strain evidence="1">M0105</strain>
    </source>
</reference>
<dbReference type="Pfam" id="PF06676">
    <property type="entry name" value="DUF1178"/>
    <property type="match status" value="1"/>
</dbReference>
<gene>
    <name evidence="1" type="ORF">H0I76_08485</name>
</gene>
<dbReference type="PIRSF" id="PIRSF032131">
    <property type="entry name" value="UCP032131"/>
    <property type="match status" value="1"/>
</dbReference>